<accession>A0AAW4X1W1</accession>
<keyword evidence="3" id="KW-1185">Reference proteome</keyword>
<proteinExistence type="predicted"/>
<dbReference type="RefSeq" id="WP_229346469.1">
    <property type="nucleotide sequence ID" value="NZ_JAJFAT010000017.1"/>
</dbReference>
<dbReference type="InterPro" id="IPR000305">
    <property type="entry name" value="GIY-YIG_endonuc"/>
</dbReference>
<dbReference type="Gene3D" id="3.40.1440.10">
    <property type="entry name" value="GIY-YIG endonuclease"/>
    <property type="match status" value="1"/>
</dbReference>
<name>A0AAW4X1W1_9FIRM</name>
<dbReference type="Proteomes" id="UP001199296">
    <property type="component" value="Unassembled WGS sequence"/>
</dbReference>
<gene>
    <name evidence="2" type="ORF">LJ207_10575</name>
</gene>
<dbReference type="EMBL" id="JAJFAT010000017">
    <property type="protein sequence ID" value="MCC3145768.1"/>
    <property type="molecule type" value="Genomic_DNA"/>
</dbReference>
<protein>
    <submittedName>
        <fullName evidence="2">GIY-YIG nuclease family protein</fullName>
    </submittedName>
</protein>
<dbReference type="InterPro" id="IPR035901">
    <property type="entry name" value="GIY-YIG_endonuc_sf"/>
</dbReference>
<comment type="caution">
    <text evidence="2">The sequence shown here is derived from an EMBL/GenBank/DDBJ whole genome shotgun (WGS) entry which is preliminary data.</text>
</comment>
<evidence type="ECO:0000313" key="2">
    <source>
        <dbReference type="EMBL" id="MCC3145768.1"/>
    </source>
</evidence>
<reference evidence="2 3" key="1">
    <citation type="submission" date="2021-10" db="EMBL/GenBank/DDBJ databases">
        <authorList>
            <person name="Grouzdev D.S."/>
            <person name="Pantiukh K.S."/>
            <person name="Krutkina M.S."/>
        </authorList>
    </citation>
    <scope>NUCLEOTIDE SEQUENCE [LARGE SCALE GENOMIC DNA]</scope>
    <source>
        <strain evidence="2 3">Z-7514</strain>
    </source>
</reference>
<dbReference type="Pfam" id="PF01541">
    <property type="entry name" value="GIY-YIG"/>
    <property type="match status" value="1"/>
</dbReference>
<evidence type="ECO:0000259" key="1">
    <source>
        <dbReference type="Pfam" id="PF01541"/>
    </source>
</evidence>
<evidence type="ECO:0000313" key="3">
    <source>
        <dbReference type="Proteomes" id="UP001199296"/>
    </source>
</evidence>
<sequence>MQKYSVYRILNFKEMGIYYGCTKNFEQRKKDHQKNIKEKINLNDTFEAAVEKHHWTDFRIEEIEKFNCYIDAKLKEEELILKSKKNINHLLYNEKIPKKNAENIMMVIARELAEKFTEYKKNHNLNKSELTRMILEDYFAENTQKIIWSLEEIERAKKSYIGVRIKNHLLLQMRNFSHKYKIQKTLIYHSAMDLFFQKN</sequence>
<dbReference type="SUPFAM" id="SSF82771">
    <property type="entry name" value="GIY-YIG endonuclease"/>
    <property type="match status" value="1"/>
</dbReference>
<organism evidence="2 3">
    <name type="scientific">Halanaerobium polyolivorans</name>
    <dbReference type="NCBI Taxonomy" id="2886943"/>
    <lineage>
        <taxon>Bacteria</taxon>
        <taxon>Bacillati</taxon>
        <taxon>Bacillota</taxon>
        <taxon>Clostridia</taxon>
        <taxon>Halanaerobiales</taxon>
        <taxon>Halanaerobiaceae</taxon>
        <taxon>Halanaerobium</taxon>
    </lineage>
</organism>
<feature type="domain" description="GIY-YIG" evidence="1">
    <location>
        <begin position="3"/>
        <end position="86"/>
    </location>
</feature>
<dbReference type="AlphaFoldDB" id="A0AAW4X1W1"/>